<accession>A0AAJ6VZ33</accession>
<evidence type="ECO:0000256" key="3">
    <source>
        <dbReference type="ARBA" id="ARBA00022603"/>
    </source>
</evidence>
<keyword evidence="5 7" id="KW-0949">S-adenosyl-L-methionine</keyword>
<dbReference type="InterPro" id="IPR025785">
    <property type="entry name" value="SETD3"/>
</dbReference>
<dbReference type="RefSeq" id="XP_003745695.2">
    <property type="nucleotide sequence ID" value="XM_003745647.2"/>
</dbReference>
<dbReference type="InterPro" id="IPR001214">
    <property type="entry name" value="SET_dom"/>
</dbReference>
<comment type="catalytic activity">
    <reaction evidence="7">
        <text>L-histidyl-[protein] + S-adenosyl-L-methionine = N(tele)-methyl-L-histidyl-[protein] + S-adenosyl-L-homocysteine + H(+)</text>
        <dbReference type="Rhea" id="RHEA:19369"/>
        <dbReference type="Rhea" id="RHEA-COMP:9745"/>
        <dbReference type="Rhea" id="RHEA-COMP:11600"/>
        <dbReference type="ChEBI" id="CHEBI:15378"/>
        <dbReference type="ChEBI" id="CHEBI:16367"/>
        <dbReference type="ChEBI" id="CHEBI:29979"/>
        <dbReference type="ChEBI" id="CHEBI:57856"/>
        <dbReference type="ChEBI" id="CHEBI:59789"/>
        <dbReference type="EC" id="2.1.1.85"/>
    </reaction>
</comment>
<dbReference type="GO" id="GO:0032259">
    <property type="term" value="P:methylation"/>
    <property type="evidence" value="ECO:0007669"/>
    <property type="project" value="UniProtKB-KW"/>
</dbReference>
<comment type="similarity">
    <text evidence="7">Belongs to the class V-like SAM-binding methyltransferase superfamily. SETD3 actin-histidine methyltransferase family.</text>
</comment>
<evidence type="ECO:0000256" key="1">
    <source>
        <dbReference type="ARBA" id="ARBA00004496"/>
    </source>
</evidence>
<dbReference type="PANTHER" id="PTHR13271:SF47">
    <property type="entry name" value="ACTIN-HISTIDINE N-METHYLTRANSFERASE"/>
    <property type="match status" value="1"/>
</dbReference>
<dbReference type="InterPro" id="IPR044428">
    <property type="entry name" value="SETD3_SET"/>
</dbReference>
<keyword evidence="4 7" id="KW-0808">Transferase</keyword>
<gene>
    <name evidence="10" type="primary">LOC100898903</name>
</gene>
<dbReference type="AlphaFoldDB" id="A0AAJ6VZ33"/>
<dbReference type="InterPro" id="IPR050600">
    <property type="entry name" value="SETD3_SETD6_MTase"/>
</dbReference>
<evidence type="ECO:0000256" key="2">
    <source>
        <dbReference type="ARBA" id="ARBA00022490"/>
    </source>
</evidence>
<proteinExistence type="inferred from homology"/>
<reference evidence="10" key="1">
    <citation type="submission" date="2025-08" db="UniProtKB">
        <authorList>
            <consortium name="RefSeq"/>
        </authorList>
    </citation>
    <scope>IDENTIFICATION</scope>
</reference>
<dbReference type="Gene3D" id="3.90.1410.10">
    <property type="entry name" value="set domain protein methyltransferase, domain 1"/>
    <property type="match status" value="1"/>
</dbReference>
<dbReference type="PROSITE" id="PS51565">
    <property type="entry name" value="SAM_MT85_SETD3"/>
    <property type="match status" value="1"/>
</dbReference>
<keyword evidence="3 7" id="KW-0489">Methyltransferase</keyword>
<evidence type="ECO:0000256" key="5">
    <source>
        <dbReference type="ARBA" id="ARBA00022691"/>
    </source>
</evidence>
<dbReference type="GeneID" id="100898903"/>
<organism evidence="9 10">
    <name type="scientific">Galendromus occidentalis</name>
    <name type="common">western predatory mite</name>
    <dbReference type="NCBI Taxonomy" id="34638"/>
    <lineage>
        <taxon>Eukaryota</taxon>
        <taxon>Metazoa</taxon>
        <taxon>Ecdysozoa</taxon>
        <taxon>Arthropoda</taxon>
        <taxon>Chelicerata</taxon>
        <taxon>Arachnida</taxon>
        <taxon>Acari</taxon>
        <taxon>Parasitiformes</taxon>
        <taxon>Mesostigmata</taxon>
        <taxon>Gamasina</taxon>
        <taxon>Phytoseioidea</taxon>
        <taxon>Phytoseiidae</taxon>
        <taxon>Typhlodrominae</taxon>
        <taxon>Galendromus</taxon>
    </lineage>
</organism>
<dbReference type="Pfam" id="PF09273">
    <property type="entry name" value="Rubis-subs-bind"/>
    <property type="match status" value="1"/>
</dbReference>
<evidence type="ECO:0000256" key="4">
    <source>
        <dbReference type="ARBA" id="ARBA00022679"/>
    </source>
</evidence>
<dbReference type="SUPFAM" id="SSF82199">
    <property type="entry name" value="SET domain"/>
    <property type="match status" value="1"/>
</dbReference>
<dbReference type="GO" id="GO:0005737">
    <property type="term" value="C:cytoplasm"/>
    <property type="evidence" value="ECO:0007669"/>
    <property type="project" value="UniProtKB-SubCell"/>
</dbReference>
<evidence type="ECO:0000256" key="7">
    <source>
        <dbReference type="PROSITE-ProRule" id="PRU00898"/>
    </source>
</evidence>
<evidence type="ECO:0000313" key="10">
    <source>
        <dbReference type="RefSeq" id="XP_003745695.2"/>
    </source>
</evidence>
<sequence>MGKNKKKPTAHSTSDDSELCNLLEQLLNLTTQEDKSELPNDVLESFALDSDIFLSVPLDLMMTSDCAVEKTQFGPLLREDPICSKMSNVRLSLFLLNELAKGEEGFWHFYIRCLPSRYCTVLYFTEEDMRFLSGSTTLDSACRMNRSIARQYAYFKRKFLTEAKWKKQPAAKIFTFEAYRWACSTVMTRQNELPSLTPGRMQMALVPLWDMCNHDTLRSGTDYDVASQQLVSFATREYKKNEQVNIFYGNRANAQFMLHNGFVPDENQWDSLAIKIGLSKADKLFEMKRRLCEQMKIPTSDVFELKKAPDGDGVLVPKVLLHLVHILQWKAPSDGTTSGTDVGADPSDATDPVRTKKAKTFLHVRCQLLMKALPRSVEELTEILNDPTTSLESKLAIRYRLSEQRMLTNACNKILFTV</sequence>
<protein>
    <recommendedName>
        <fullName evidence="7">protein-histidine N-methyltransferase</fullName>
        <ecNumber evidence="7">2.1.1.85</ecNumber>
    </recommendedName>
</protein>
<dbReference type="GO" id="GO:0016279">
    <property type="term" value="F:protein-lysine N-methyltransferase activity"/>
    <property type="evidence" value="ECO:0007669"/>
    <property type="project" value="TreeGrafter"/>
</dbReference>
<dbReference type="GO" id="GO:0003779">
    <property type="term" value="F:actin binding"/>
    <property type="evidence" value="ECO:0007669"/>
    <property type="project" value="UniProtKB-KW"/>
</dbReference>
<evidence type="ECO:0000256" key="6">
    <source>
        <dbReference type="ARBA" id="ARBA00023203"/>
    </source>
</evidence>
<evidence type="ECO:0000259" key="8">
    <source>
        <dbReference type="PROSITE" id="PS50280"/>
    </source>
</evidence>
<dbReference type="EC" id="2.1.1.85" evidence="7"/>
<dbReference type="GO" id="GO:0018064">
    <property type="term" value="F:protein-L-histidine N-tele-methyltransferase activity"/>
    <property type="evidence" value="ECO:0007669"/>
    <property type="project" value="UniProtKB-EC"/>
</dbReference>
<evidence type="ECO:0000313" key="9">
    <source>
        <dbReference type="Proteomes" id="UP000694867"/>
    </source>
</evidence>
<keyword evidence="2" id="KW-0963">Cytoplasm</keyword>
<dbReference type="Proteomes" id="UP000694867">
    <property type="component" value="Unplaced"/>
</dbReference>
<name>A0AAJ6VZ33_9ACAR</name>
<dbReference type="InterPro" id="IPR015353">
    <property type="entry name" value="Rubisco_LSMT_subst-bd"/>
</dbReference>
<keyword evidence="6" id="KW-0009">Actin-binding</keyword>
<dbReference type="SUPFAM" id="SSF81822">
    <property type="entry name" value="RuBisCo LSMT C-terminal, substrate-binding domain"/>
    <property type="match status" value="1"/>
</dbReference>
<dbReference type="InterPro" id="IPR036464">
    <property type="entry name" value="Rubisco_LSMT_subst-bd_sf"/>
</dbReference>
<dbReference type="Gene3D" id="3.90.1420.10">
    <property type="entry name" value="Rubisco LSMT, substrate-binding domain"/>
    <property type="match status" value="1"/>
</dbReference>
<dbReference type="CTD" id="84193"/>
<feature type="domain" description="SET" evidence="8">
    <location>
        <begin position="80"/>
        <end position="249"/>
    </location>
</feature>
<dbReference type="PANTHER" id="PTHR13271">
    <property type="entry name" value="UNCHARACTERIZED PUTATIVE METHYLTRANSFERASE"/>
    <property type="match status" value="1"/>
</dbReference>
<keyword evidence="9" id="KW-1185">Reference proteome</keyword>
<dbReference type="InterPro" id="IPR046341">
    <property type="entry name" value="SET_dom_sf"/>
</dbReference>
<dbReference type="KEGG" id="goe:100898903"/>
<comment type="subcellular location">
    <subcellularLocation>
        <location evidence="1">Cytoplasm</location>
    </subcellularLocation>
</comment>
<dbReference type="PROSITE" id="PS50280">
    <property type="entry name" value="SET"/>
    <property type="match status" value="1"/>
</dbReference>
<dbReference type="CDD" id="cd19176">
    <property type="entry name" value="SET_SETD3"/>
    <property type="match status" value="1"/>
</dbReference>